<keyword evidence="3" id="KW-0808">Transferase</keyword>
<dbReference type="AlphaFoldDB" id="A0AAU9IWZ2"/>
<evidence type="ECO:0000256" key="6">
    <source>
        <dbReference type="ARBA" id="ARBA00022840"/>
    </source>
</evidence>
<proteinExistence type="predicted"/>
<reference evidence="10" key="1">
    <citation type="submission" date="2021-09" db="EMBL/GenBank/DDBJ databases">
        <authorList>
            <consortium name="AG Swart"/>
            <person name="Singh M."/>
            <person name="Singh A."/>
            <person name="Seah K."/>
            <person name="Emmerich C."/>
        </authorList>
    </citation>
    <scope>NUCLEOTIDE SEQUENCE</scope>
    <source>
        <strain evidence="10">ATCC30299</strain>
    </source>
</reference>
<dbReference type="GO" id="GO:0035556">
    <property type="term" value="P:intracellular signal transduction"/>
    <property type="evidence" value="ECO:0007669"/>
    <property type="project" value="TreeGrafter"/>
</dbReference>
<dbReference type="Proteomes" id="UP001162131">
    <property type="component" value="Unassembled WGS sequence"/>
</dbReference>
<evidence type="ECO:0000256" key="1">
    <source>
        <dbReference type="ARBA" id="ARBA00011245"/>
    </source>
</evidence>
<dbReference type="SMART" id="SM00220">
    <property type="entry name" value="S_TKc"/>
    <property type="match status" value="1"/>
</dbReference>
<organism evidence="10 11">
    <name type="scientific">Blepharisma stoltei</name>
    <dbReference type="NCBI Taxonomy" id="1481888"/>
    <lineage>
        <taxon>Eukaryota</taxon>
        <taxon>Sar</taxon>
        <taxon>Alveolata</taxon>
        <taxon>Ciliophora</taxon>
        <taxon>Postciliodesmatophora</taxon>
        <taxon>Heterotrichea</taxon>
        <taxon>Heterotrichida</taxon>
        <taxon>Blepharismidae</taxon>
        <taxon>Blepharisma</taxon>
    </lineage>
</organism>
<dbReference type="PROSITE" id="PS50030">
    <property type="entry name" value="UBA"/>
    <property type="match status" value="1"/>
</dbReference>
<feature type="domain" description="Protein kinase" evidence="8">
    <location>
        <begin position="1"/>
        <end position="176"/>
    </location>
</feature>
<keyword evidence="5" id="KW-0418">Kinase</keyword>
<evidence type="ECO:0000256" key="7">
    <source>
        <dbReference type="SAM" id="MobiDB-lite"/>
    </source>
</evidence>
<evidence type="ECO:0000256" key="5">
    <source>
        <dbReference type="ARBA" id="ARBA00022777"/>
    </source>
</evidence>
<feature type="domain" description="UBA" evidence="9">
    <location>
        <begin position="195"/>
        <end position="235"/>
    </location>
</feature>
<comment type="subunit">
    <text evidence="1">Monomer.</text>
</comment>
<dbReference type="GO" id="GO:0005524">
    <property type="term" value="F:ATP binding"/>
    <property type="evidence" value="ECO:0007669"/>
    <property type="project" value="UniProtKB-KW"/>
</dbReference>
<dbReference type="GO" id="GO:0004674">
    <property type="term" value="F:protein serine/threonine kinase activity"/>
    <property type="evidence" value="ECO:0007669"/>
    <property type="project" value="UniProtKB-KW"/>
</dbReference>
<dbReference type="Gene3D" id="1.10.510.10">
    <property type="entry name" value="Transferase(Phosphotransferase) domain 1"/>
    <property type="match status" value="1"/>
</dbReference>
<keyword evidence="6" id="KW-0067">ATP-binding</keyword>
<dbReference type="InterPro" id="IPR000719">
    <property type="entry name" value="Prot_kinase_dom"/>
</dbReference>
<dbReference type="InterPro" id="IPR011009">
    <property type="entry name" value="Kinase-like_dom_sf"/>
</dbReference>
<dbReference type="PROSITE" id="PS50011">
    <property type="entry name" value="PROTEIN_KINASE_DOM"/>
    <property type="match status" value="1"/>
</dbReference>
<comment type="caution">
    <text evidence="10">The sequence shown here is derived from an EMBL/GenBank/DDBJ whole genome shotgun (WGS) entry which is preliminary data.</text>
</comment>
<keyword evidence="4" id="KW-0547">Nucleotide-binding</keyword>
<dbReference type="PANTHER" id="PTHR24346:SF82">
    <property type="entry name" value="KP78A-RELATED"/>
    <property type="match status" value="1"/>
</dbReference>
<keyword evidence="11" id="KW-1185">Reference proteome</keyword>
<sequence length="431" mass="48863">MEYVNSGELFDYIVKHSRLEEAEACKIYHQIIAGIEYIHKLNIVHRDLKPENLLLDHNKNIKIVDFGLSNTYKPDELLKTACGSPCYAAPEMIAGKKYAGIGVDIWSSGVILFAMICGYLPFEDPNTSQLYKKILAGDYHCPKFISNSAKEFLKGILNTDPATRWNIEQIRKHAWFTQVAQDVSLGILVGYDNISVDQSILKQLEKFGYDLEHTRKCLEANKHNHVTSAYYLLLKKHLDQGGISVADYSYMSEHELALMSIKPNLKLNKTLAVAAPHPPQDKGQVLTPFPRHRKYIEASVSRRAESIGNNKDYDFINQLFATQNLHKKNASQHVAKSSSKGKERYSASPNTKNSKSKQMTYRFPNKKIATPRPPSVSKNFEEKRRGRSSINDSFGKGLDLNITYRFSPRASSAIDGKKRYRSKRESSLGIK</sequence>
<accession>A0AAU9IWZ2</accession>
<dbReference type="Pfam" id="PF00069">
    <property type="entry name" value="Pkinase"/>
    <property type="match status" value="1"/>
</dbReference>
<keyword evidence="2" id="KW-0723">Serine/threonine-protein kinase</keyword>
<evidence type="ECO:0000313" key="11">
    <source>
        <dbReference type="Proteomes" id="UP001162131"/>
    </source>
</evidence>
<dbReference type="CDD" id="cd14335">
    <property type="entry name" value="UBA_SnRK1_plant"/>
    <property type="match status" value="1"/>
</dbReference>
<feature type="compositionally biased region" description="Polar residues" evidence="7">
    <location>
        <begin position="347"/>
        <end position="359"/>
    </location>
</feature>
<dbReference type="GO" id="GO:0005737">
    <property type="term" value="C:cytoplasm"/>
    <property type="evidence" value="ECO:0007669"/>
    <property type="project" value="TreeGrafter"/>
</dbReference>
<dbReference type="SUPFAM" id="SSF56112">
    <property type="entry name" value="Protein kinase-like (PK-like)"/>
    <property type="match status" value="1"/>
</dbReference>
<evidence type="ECO:0008006" key="12">
    <source>
        <dbReference type="Google" id="ProtNLM"/>
    </source>
</evidence>
<evidence type="ECO:0000256" key="2">
    <source>
        <dbReference type="ARBA" id="ARBA00022527"/>
    </source>
</evidence>
<evidence type="ECO:0000256" key="3">
    <source>
        <dbReference type="ARBA" id="ARBA00022679"/>
    </source>
</evidence>
<protein>
    <recommendedName>
        <fullName evidence="12">Protein kinase domain-containing protein</fullName>
    </recommendedName>
</protein>
<evidence type="ECO:0000313" key="10">
    <source>
        <dbReference type="EMBL" id="CAG9317650.1"/>
    </source>
</evidence>
<dbReference type="FunFam" id="1.10.510.10:FF:000571">
    <property type="entry name" value="Maternal embryonic leucine zipper kinase"/>
    <property type="match status" value="1"/>
</dbReference>
<dbReference type="InterPro" id="IPR008271">
    <property type="entry name" value="Ser/Thr_kinase_AS"/>
</dbReference>
<feature type="region of interest" description="Disordered" evidence="7">
    <location>
        <begin position="326"/>
        <end position="397"/>
    </location>
</feature>
<evidence type="ECO:0000259" key="9">
    <source>
        <dbReference type="PROSITE" id="PS50030"/>
    </source>
</evidence>
<evidence type="ECO:0000259" key="8">
    <source>
        <dbReference type="PROSITE" id="PS50011"/>
    </source>
</evidence>
<gene>
    <name evidence="10" type="ORF">BSTOLATCC_MIC18893</name>
</gene>
<dbReference type="PROSITE" id="PS00108">
    <property type="entry name" value="PROTEIN_KINASE_ST"/>
    <property type="match status" value="1"/>
</dbReference>
<dbReference type="InterPro" id="IPR015940">
    <property type="entry name" value="UBA"/>
</dbReference>
<dbReference type="PANTHER" id="PTHR24346">
    <property type="entry name" value="MAP/MICROTUBULE AFFINITY-REGULATING KINASE"/>
    <property type="match status" value="1"/>
</dbReference>
<dbReference type="EMBL" id="CAJZBQ010000018">
    <property type="protein sequence ID" value="CAG9317650.1"/>
    <property type="molecule type" value="Genomic_DNA"/>
</dbReference>
<evidence type="ECO:0000256" key="4">
    <source>
        <dbReference type="ARBA" id="ARBA00022741"/>
    </source>
</evidence>
<name>A0AAU9IWZ2_9CILI</name>
<feature type="region of interest" description="Disordered" evidence="7">
    <location>
        <begin position="411"/>
        <end position="431"/>
    </location>
</feature>